<comment type="caution">
    <text evidence="2">The sequence shown here is derived from an EMBL/GenBank/DDBJ whole genome shotgun (WGS) entry which is preliminary data.</text>
</comment>
<dbReference type="Proteomes" id="UP000824469">
    <property type="component" value="Unassembled WGS sequence"/>
</dbReference>
<reference evidence="2 3" key="1">
    <citation type="journal article" date="2021" name="Nat. Plants">
        <title>The Taxus genome provides insights into paclitaxel biosynthesis.</title>
        <authorList>
            <person name="Xiong X."/>
            <person name="Gou J."/>
            <person name="Liao Q."/>
            <person name="Li Y."/>
            <person name="Zhou Q."/>
            <person name="Bi G."/>
            <person name="Li C."/>
            <person name="Du R."/>
            <person name="Wang X."/>
            <person name="Sun T."/>
            <person name="Guo L."/>
            <person name="Liang H."/>
            <person name="Lu P."/>
            <person name="Wu Y."/>
            <person name="Zhang Z."/>
            <person name="Ro D.K."/>
            <person name="Shang Y."/>
            <person name="Huang S."/>
            <person name="Yan J."/>
        </authorList>
    </citation>
    <scope>NUCLEOTIDE SEQUENCE [LARGE SCALE GENOMIC DNA]</scope>
    <source>
        <strain evidence="2">Ta-2019</strain>
    </source>
</reference>
<keyword evidence="3" id="KW-1185">Reference proteome</keyword>
<dbReference type="AlphaFoldDB" id="A0AA38GFE3"/>
<organism evidence="2 3">
    <name type="scientific">Taxus chinensis</name>
    <name type="common">Chinese yew</name>
    <name type="synonym">Taxus wallichiana var. chinensis</name>
    <dbReference type="NCBI Taxonomy" id="29808"/>
    <lineage>
        <taxon>Eukaryota</taxon>
        <taxon>Viridiplantae</taxon>
        <taxon>Streptophyta</taxon>
        <taxon>Embryophyta</taxon>
        <taxon>Tracheophyta</taxon>
        <taxon>Spermatophyta</taxon>
        <taxon>Pinopsida</taxon>
        <taxon>Pinidae</taxon>
        <taxon>Conifers II</taxon>
        <taxon>Cupressales</taxon>
        <taxon>Taxaceae</taxon>
        <taxon>Taxus</taxon>
    </lineage>
</organism>
<evidence type="ECO:0000256" key="1">
    <source>
        <dbReference type="SAM" id="MobiDB-lite"/>
    </source>
</evidence>
<dbReference type="Pfam" id="PF08284">
    <property type="entry name" value="RVP_2"/>
    <property type="match status" value="1"/>
</dbReference>
<dbReference type="Gene3D" id="2.40.70.10">
    <property type="entry name" value="Acid Proteases"/>
    <property type="match status" value="1"/>
</dbReference>
<evidence type="ECO:0000313" key="3">
    <source>
        <dbReference type="Proteomes" id="UP000824469"/>
    </source>
</evidence>
<sequence>ASLVDYEDSDEEEKMPSPPGLSACVTEERGKHNYICSEASSSSSSWTPIRNHFIGMGYSALVVDEAIHEVDCEEQEEVEVKEATQNHDLEEDSKNLDNTLATLVGAPRYHPFWVRGDLQRQKVTVLIDNGATHNFIDESLVVRMGLKVEDFKGFNVTVANGYSLPCTRKIPQVNITLGRH</sequence>
<proteinExistence type="predicted"/>
<gene>
    <name evidence="2" type="ORF">KI387_017028</name>
</gene>
<protein>
    <submittedName>
        <fullName evidence="2">Uncharacterized protein</fullName>
    </submittedName>
</protein>
<name>A0AA38GFE3_TAXCH</name>
<feature type="non-terminal residue" evidence="2">
    <location>
        <position position="180"/>
    </location>
</feature>
<dbReference type="EMBL" id="JAHRHJ020000003">
    <property type="protein sequence ID" value="KAH9322389.1"/>
    <property type="molecule type" value="Genomic_DNA"/>
</dbReference>
<accession>A0AA38GFE3</accession>
<feature type="compositionally biased region" description="Acidic residues" evidence="1">
    <location>
        <begin position="1"/>
        <end position="13"/>
    </location>
</feature>
<dbReference type="InterPro" id="IPR021109">
    <property type="entry name" value="Peptidase_aspartic_dom_sf"/>
</dbReference>
<feature type="region of interest" description="Disordered" evidence="1">
    <location>
        <begin position="1"/>
        <end position="22"/>
    </location>
</feature>
<evidence type="ECO:0000313" key="2">
    <source>
        <dbReference type="EMBL" id="KAH9322389.1"/>
    </source>
</evidence>
<dbReference type="CDD" id="cd00303">
    <property type="entry name" value="retropepsin_like"/>
    <property type="match status" value="1"/>
</dbReference>